<dbReference type="InterPro" id="IPR036390">
    <property type="entry name" value="WH_DNA-bd_sf"/>
</dbReference>
<dbReference type="PROSITE" id="PS01125">
    <property type="entry name" value="ROK"/>
    <property type="match status" value="1"/>
</dbReference>
<sequence length="383" mass="40123">MKAEDGTRAGAGAGAPHLTPFEIRRELPGSNHSRLLQLLHESGDLSRADLARAVGLTKATVSSLIAEMIREGLVVETRQRAVDGPGRPAVDLNIDRLNWLVVAVDLSPDRELRGALIDLAGNVHVRESIATEGALGDAALQKTIELIDRLILRADRRILGVGVCAPGTVDNEGRVLASHNLDWVGLPLKAEIERHTNLPTCVANDANAAALAERDLYASEEDLMLVKIGFGVGAGIITNGQLVQGSRFTAGEIGHVAVGGDGGPRCVCGREGCLEATLSLPRLVARVEESPDAAREGVLRDAGECLAIVLAPLVGSLGLEAVVVTGLIDPFVEPILSSTRDALRARLAAEVVDSLDLRVSEVGDDLVLQGAMSLVASAVLGIQ</sequence>
<evidence type="ECO:0000256" key="1">
    <source>
        <dbReference type="ARBA" id="ARBA00006479"/>
    </source>
</evidence>
<dbReference type="Pfam" id="PF12802">
    <property type="entry name" value="MarR_2"/>
    <property type="match status" value="1"/>
</dbReference>
<evidence type="ECO:0000313" key="5">
    <source>
        <dbReference type="Proteomes" id="UP001500506"/>
    </source>
</evidence>
<accession>A0ABP4X6U6</accession>
<protein>
    <submittedName>
        <fullName evidence="4">ROK family transcriptional regulator</fullName>
    </submittedName>
</protein>
<dbReference type="Proteomes" id="UP001500506">
    <property type="component" value="Unassembled WGS sequence"/>
</dbReference>
<dbReference type="SUPFAM" id="SSF46785">
    <property type="entry name" value="Winged helix' DNA-binding domain"/>
    <property type="match status" value="1"/>
</dbReference>
<dbReference type="InterPro" id="IPR011991">
    <property type="entry name" value="ArsR-like_HTH"/>
</dbReference>
<evidence type="ECO:0000259" key="3">
    <source>
        <dbReference type="Pfam" id="PF12802"/>
    </source>
</evidence>
<evidence type="ECO:0000256" key="2">
    <source>
        <dbReference type="SAM" id="MobiDB-lite"/>
    </source>
</evidence>
<dbReference type="Pfam" id="PF00480">
    <property type="entry name" value="ROK"/>
    <property type="match status" value="1"/>
</dbReference>
<dbReference type="CDD" id="cd00090">
    <property type="entry name" value="HTH_ARSR"/>
    <property type="match status" value="1"/>
</dbReference>
<dbReference type="InterPro" id="IPR036388">
    <property type="entry name" value="WH-like_DNA-bd_sf"/>
</dbReference>
<dbReference type="InterPro" id="IPR000600">
    <property type="entry name" value="ROK"/>
</dbReference>
<dbReference type="SUPFAM" id="SSF53067">
    <property type="entry name" value="Actin-like ATPase domain"/>
    <property type="match status" value="1"/>
</dbReference>
<dbReference type="PANTHER" id="PTHR18964">
    <property type="entry name" value="ROK (REPRESSOR, ORF, KINASE) FAMILY"/>
    <property type="match status" value="1"/>
</dbReference>
<dbReference type="InterPro" id="IPR043129">
    <property type="entry name" value="ATPase_NBD"/>
</dbReference>
<dbReference type="RefSeq" id="WP_269756471.1">
    <property type="nucleotide sequence ID" value="NZ_BAAANH010000007.1"/>
</dbReference>
<comment type="similarity">
    <text evidence="1">Belongs to the ROK (NagC/XylR) family.</text>
</comment>
<name>A0ABP4X6U6_9MICO</name>
<dbReference type="Gene3D" id="3.30.420.40">
    <property type="match status" value="2"/>
</dbReference>
<keyword evidence="5" id="KW-1185">Reference proteome</keyword>
<dbReference type="PANTHER" id="PTHR18964:SF149">
    <property type="entry name" value="BIFUNCTIONAL UDP-N-ACETYLGLUCOSAMINE 2-EPIMERASE_N-ACETYLMANNOSAMINE KINASE"/>
    <property type="match status" value="1"/>
</dbReference>
<gene>
    <name evidence="4" type="ORF">GCM10009747_33240</name>
</gene>
<reference evidence="5" key="1">
    <citation type="journal article" date="2019" name="Int. J. Syst. Evol. Microbiol.">
        <title>The Global Catalogue of Microorganisms (GCM) 10K type strain sequencing project: providing services to taxonomists for standard genome sequencing and annotation.</title>
        <authorList>
            <consortium name="The Broad Institute Genomics Platform"/>
            <consortium name="The Broad Institute Genome Sequencing Center for Infectious Disease"/>
            <person name="Wu L."/>
            <person name="Ma J."/>
        </authorList>
    </citation>
    <scope>NUCLEOTIDE SEQUENCE [LARGE SCALE GENOMIC DNA]</scope>
    <source>
        <strain evidence="5">JCM 14319</strain>
    </source>
</reference>
<dbReference type="InterPro" id="IPR049874">
    <property type="entry name" value="ROK_cs"/>
</dbReference>
<dbReference type="InterPro" id="IPR000835">
    <property type="entry name" value="HTH_MarR-typ"/>
</dbReference>
<feature type="domain" description="HTH marR-type" evidence="3">
    <location>
        <begin position="31"/>
        <end position="79"/>
    </location>
</feature>
<organism evidence="4 5">
    <name type="scientific">Agromyces humatus</name>
    <dbReference type="NCBI Taxonomy" id="279573"/>
    <lineage>
        <taxon>Bacteria</taxon>
        <taxon>Bacillati</taxon>
        <taxon>Actinomycetota</taxon>
        <taxon>Actinomycetes</taxon>
        <taxon>Micrococcales</taxon>
        <taxon>Microbacteriaceae</taxon>
        <taxon>Agromyces</taxon>
    </lineage>
</organism>
<dbReference type="Gene3D" id="1.10.10.10">
    <property type="entry name" value="Winged helix-like DNA-binding domain superfamily/Winged helix DNA-binding domain"/>
    <property type="match status" value="1"/>
</dbReference>
<evidence type="ECO:0000313" key="4">
    <source>
        <dbReference type="EMBL" id="GAA1769412.1"/>
    </source>
</evidence>
<feature type="region of interest" description="Disordered" evidence="2">
    <location>
        <begin position="1"/>
        <end position="20"/>
    </location>
</feature>
<comment type="caution">
    <text evidence="4">The sequence shown here is derived from an EMBL/GenBank/DDBJ whole genome shotgun (WGS) entry which is preliminary data.</text>
</comment>
<proteinExistence type="inferred from homology"/>
<dbReference type="EMBL" id="BAAANH010000007">
    <property type="protein sequence ID" value="GAA1769412.1"/>
    <property type="molecule type" value="Genomic_DNA"/>
</dbReference>